<gene>
    <name evidence="2" type="ORF">GSI_04960</name>
</gene>
<organism evidence="2 3">
    <name type="scientific">Ganoderma sinense ZZ0214-1</name>
    <dbReference type="NCBI Taxonomy" id="1077348"/>
    <lineage>
        <taxon>Eukaryota</taxon>
        <taxon>Fungi</taxon>
        <taxon>Dikarya</taxon>
        <taxon>Basidiomycota</taxon>
        <taxon>Agaricomycotina</taxon>
        <taxon>Agaricomycetes</taxon>
        <taxon>Polyporales</taxon>
        <taxon>Polyporaceae</taxon>
        <taxon>Ganoderma</taxon>
    </lineage>
</organism>
<evidence type="ECO:0000259" key="1">
    <source>
        <dbReference type="Pfam" id="PF12937"/>
    </source>
</evidence>
<protein>
    <recommendedName>
        <fullName evidence="1">F-box domain-containing protein</fullName>
    </recommendedName>
</protein>
<dbReference type="SUPFAM" id="SSF81383">
    <property type="entry name" value="F-box domain"/>
    <property type="match status" value="1"/>
</dbReference>
<name>A0A2G8SGF9_9APHY</name>
<sequence length="634" mass="70166">MLAQRKINGGIRGHAEVLSGEILSLEKATNETGASTIEISTSEHVEATLLNAVAALRRTRNSLRPVNKLPPELLSHIFSLVPGPARGHGSLGWTPDFGPHAIAPVVDLLPLLAVCSRWRSVATSSSFLWSTIDNRNQHAFSISSGYRPVRGFLDVHISRTSLLHGSSIPRQPFELDTSFLDLLLHDGHRVRELFADVPAVFLRVLMQLSGESLQRCILFLTESDDVDSVRAGGPLFRGCTPKLKSLIIKNVLIIPSNDFPSLTHLILECAGFHLYEFPYAFSDILQFLSRCPNLEVLHLFALDAGHFRDLPDGRVAAPVALRCLRKFSNEEVVFDRTRDYPLEYSGPGFRRAILEHLQLSPDCLVRLSTILPDDLARTLRSLPFDKPLTSVYLTGYDASSSLVNGNHLEWECFALMATDPSRHRGVRIDFQMPGMRYGSRPAAAALDGAREVVRDAIRTAPLLEGVNELWVTPPANVLLGEPHSLLEAFPSLTTLVLGLSVVPITPPSTVPGNAVRHQEPLSALEVRNDDPVVPCPKLHTLCVYVAAEEHVMQLYATLLSRGEAGHPVRRLVVGFYRPPEHAVLELATGLAGLIEDFTLLRPTDPCPEDLLWVHRLPFVCRDSSERNLYWPAWS</sequence>
<accession>A0A2G8SGF9</accession>
<feature type="domain" description="F-box" evidence="1">
    <location>
        <begin position="67"/>
        <end position="134"/>
    </location>
</feature>
<dbReference type="Pfam" id="PF12937">
    <property type="entry name" value="F-box-like"/>
    <property type="match status" value="1"/>
</dbReference>
<dbReference type="Proteomes" id="UP000230002">
    <property type="component" value="Unassembled WGS sequence"/>
</dbReference>
<dbReference type="STRING" id="1077348.A0A2G8SGF9"/>
<evidence type="ECO:0000313" key="2">
    <source>
        <dbReference type="EMBL" id="PIL32843.1"/>
    </source>
</evidence>
<dbReference type="Gene3D" id="1.20.1280.50">
    <property type="match status" value="1"/>
</dbReference>
<dbReference type="InterPro" id="IPR036047">
    <property type="entry name" value="F-box-like_dom_sf"/>
</dbReference>
<reference evidence="2 3" key="1">
    <citation type="journal article" date="2015" name="Sci. Rep.">
        <title>Chromosome-level genome map provides insights into diverse defense mechanisms in the medicinal fungus Ganoderma sinense.</title>
        <authorList>
            <person name="Zhu Y."/>
            <person name="Xu J."/>
            <person name="Sun C."/>
            <person name="Zhou S."/>
            <person name="Xu H."/>
            <person name="Nelson D.R."/>
            <person name="Qian J."/>
            <person name="Song J."/>
            <person name="Luo H."/>
            <person name="Xiang L."/>
            <person name="Li Y."/>
            <person name="Xu Z."/>
            <person name="Ji A."/>
            <person name="Wang L."/>
            <person name="Lu S."/>
            <person name="Hayward A."/>
            <person name="Sun W."/>
            <person name="Li X."/>
            <person name="Schwartz D.C."/>
            <person name="Wang Y."/>
            <person name="Chen S."/>
        </authorList>
    </citation>
    <scope>NUCLEOTIDE SEQUENCE [LARGE SCALE GENOMIC DNA]</scope>
    <source>
        <strain evidence="2 3">ZZ0214-1</strain>
    </source>
</reference>
<dbReference type="InterPro" id="IPR001810">
    <property type="entry name" value="F-box_dom"/>
</dbReference>
<evidence type="ECO:0000313" key="3">
    <source>
        <dbReference type="Proteomes" id="UP000230002"/>
    </source>
</evidence>
<dbReference type="EMBL" id="AYKW01000009">
    <property type="protein sequence ID" value="PIL32843.1"/>
    <property type="molecule type" value="Genomic_DNA"/>
</dbReference>
<proteinExistence type="predicted"/>
<dbReference type="OrthoDB" id="2758552at2759"/>
<keyword evidence="3" id="KW-1185">Reference proteome</keyword>
<dbReference type="AlphaFoldDB" id="A0A2G8SGF9"/>
<comment type="caution">
    <text evidence="2">The sequence shown here is derived from an EMBL/GenBank/DDBJ whole genome shotgun (WGS) entry which is preliminary data.</text>
</comment>